<dbReference type="FunFam" id="3.40.1670.10:FF:000003">
    <property type="entry name" value="Phenolic acid decarboxylase"/>
    <property type="match status" value="1"/>
</dbReference>
<dbReference type="GO" id="GO:0006744">
    <property type="term" value="P:ubiquinone biosynthetic process"/>
    <property type="evidence" value="ECO:0007669"/>
    <property type="project" value="TreeGrafter"/>
</dbReference>
<proteinExistence type="inferred from homology"/>
<gene>
    <name evidence="7" type="ORF">CCAX7_45270</name>
</gene>
<sequence>MAYQSLHEFIQRLDKAGELRRIQQQVDPYLEITEIADRVMKMPGGGPALLFENVKGSKFPLAINLMGSRKRMSWALGVDDIEEIADEIAALTRLPSNMPASLLGKIQILPQLAALGAIAPKLISPVTAPCQEVVKLGKDANLDELPILTCWPDDGGPFITLPLVFTKDEGTGKRNVGMYRIQKQGPHETGMHWQRHKVGSRHYANYEAKGRDIPVAIVLGGDPALTYAATAPLPDEIDEMVFAGFLRKKPVELVKCKTIDMEVPADADFVLEGYVAHSERRREGPFGDHTGYYSLADDYPVFRITAITHRRSAVYPCTIVGPPPMEDKYLGLATERLFLPLARLMVPEIIDYHLPSEGAFHNLALIRIKKRYPGHAFKVMHALWGLGQMMFTKCIVVVDEDVDVQNPGEVVWRAFANIDPERDITFVKGPIDVLDHASPLMAFGSKMGVDATRKWPDEGFTREWPEVLTMTPAIKQRVDAIWRSLGIEA</sequence>
<evidence type="ECO:0000259" key="4">
    <source>
        <dbReference type="Pfam" id="PF01977"/>
    </source>
</evidence>
<dbReference type="GO" id="GO:0008694">
    <property type="term" value="F:4-hydroxy-3-polyprenylbenzoate decarboxylase activity"/>
    <property type="evidence" value="ECO:0007669"/>
    <property type="project" value="TreeGrafter"/>
</dbReference>
<dbReference type="Gene3D" id="1.20.5.570">
    <property type="entry name" value="Single helix bin"/>
    <property type="match status" value="1"/>
</dbReference>
<dbReference type="Gene3D" id="3.40.1670.10">
    <property type="entry name" value="UbiD C-terminal domain-like"/>
    <property type="match status" value="1"/>
</dbReference>
<feature type="domain" description="3-octaprenyl-4-hydroxybenzoate carboxy-lyase-like C-terminal" evidence="6">
    <location>
        <begin position="329"/>
        <end position="451"/>
    </location>
</feature>
<dbReference type="SUPFAM" id="SSF143968">
    <property type="entry name" value="UbiD C-terminal domain-like"/>
    <property type="match status" value="1"/>
</dbReference>
<dbReference type="InterPro" id="IPR049383">
    <property type="entry name" value="UbiD-like_N"/>
</dbReference>
<dbReference type="OrthoDB" id="9809841at2"/>
<evidence type="ECO:0000256" key="1">
    <source>
        <dbReference type="ARBA" id="ARBA00010021"/>
    </source>
</evidence>
<dbReference type="InterPro" id="IPR049381">
    <property type="entry name" value="UbiD-like_C"/>
</dbReference>
<keyword evidence="8" id="KW-1185">Reference proteome</keyword>
<evidence type="ECO:0000313" key="7">
    <source>
        <dbReference type="EMBL" id="BDI32476.1"/>
    </source>
</evidence>
<dbReference type="KEGG" id="ccot:CCAX7_45270"/>
<comment type="similarity">
    <text evidence="1">Belongs to the UbiD family.</text>
</comment>
<dbReference type="EMBL" id="AP025739">
    <property type="protein sequence ID" value="BDI32476.1"/>
    <property type="molecule type" value="Genomic_DNA"/>
</dbReference>
<dbReference type="Proteomes" id="UP000287394">
    <property type="component" value="Chromosome"/>
</dbReference>
<dbReference type="NCBIfam" id="TIGR00148">
    <property type="entry name" value="UbiD family decarboxylase"/>
    <property type="match status" value="1"/>
</dbReference>
<dbReference type="SUPFAM" id="SSF50475">
    <property type="entry name" value="FMN-binding split barrel"/>
    <property type="match status" value="1"/>
</dbReference>
<evidence type="ECO:0000313" key="8">
    <source>
        <dbReference type="Proteomes" id="UP000287394"/>
    </source>
</evidence>
<name>A0A402D6G3_9BACT</name>
<dbReference type="GO" id="GO:0005829">
    <property type="term" value="C:cytosol"/>
    <property type="evidence" value="ECO:0007669"/>
    <property type="project" value="TreeGrafter"/>
</dbReference>
<dbReference type="FunCoup" id="A0A402D6G3">
    <property type="interactions" value="113"/>
</dbReference>
<dbReference type="NCBIfam" id="TIGR03701">
    <property type="entry name" value="mena_SCO4490"/>
    <property type="match status" value="1"/>
</dbReference>
<feature type="domain" description="3-octaprenyl-4-hydroxybenzoate carboxy-lyase-like Rift-related" evidence="4">
    <location>
        <begin position="126"/>
        <end position="323"/>
    </location>
</feature>
<dbReference type="PANTHER" id="PTHR30108">
    <property type="entry name" value="3-OCTAPRENYL-4-HYDROXYBENZOATE CARBOXY-LYASE-RELATED"/>
    <property type="match status" value="1"/>
</dbReference>
<dbReference type="InterPro" id="IPR002830">
    <property type="entry name" value="UbiD"/>
</dbReference>
<evidence type="ECO:0000259" key="5">
    <source>
        <dbReference type="Pfam" id="PF20695"/>
    </source>
</evidence>
<evidence type="ECO:0000259" key="6">
    <source>
        <dbReference type="Pfam" id="PF20696"/>
    </source>
</evidence>
<organism evidence="7 8">
    <name type="scientific">Capsulimonas corticalis</name>
    <dbReference type="NCBI Taxonomy" id="2219043"/>
    <lineage>
        <taxon>Bacteria</taxon>
        <taxon>Bacillati</taxon>
        <taxon>Armatimonadota</taxon>
        <taxon>Armatimonadia</taxon>
        <taxon>Capsulimonadales</taxon>
        <taxon>Capsulimonadaceae</taxon>
        <taxon>Capsulimonas</taxon>
    </lineage>
</organism>
<protein>
    <recommendedName>
        <fullName evidence="2">Phenolic acid decarboxylase</fullName>
    </recommendedName>
    <alternativeName>
        <fullName evidence="3">Phenolic acid decarboxylase subunit C</fullName>
    </alternativeName>
</protein>
<evidence type="ECO:0000256" key="3">
    <source>
        <dbReference type="ARBA" id="ARBA00079372"/>
    </source>
</evidence>
<dbReference type="InterPro" id="IPR022390">
    <property type="entry name" value="HBDC"/>
</dbReference>
<dbReference type="PANTHER" id="PTHR30108:SF17">
    <property type="entry name" value="FERULIC ACID DECARBOXYLASE 1"/>
    <property type="match status" value="1"/>
</dbReference>
<dbReference type="Pfam" id="PF01977">
    <property type="entry name" value="UbiD"/>
    <property type="match status" value="1"/>
</dbReference>
<reference evidence="7 8" key="1">
    <citation type="journal article" date="2019" name="Int. J. Syst. Evol. Microbiol.">
        <title>Capsulimonas corticalis gen. nov., sp. nov., an aerobic capsulated bacterium, of a novel bacterial order, Capsulimonadales ord. nov., of the class Armatimonadia of the phylum Armatimonadetes.</title>
        <authorList>
            <person name="Li J."/>
            <person name="Kudo C."/>
            <person name="Tonouchi A."/>
        </authorList>
    </citation>
    <scope>NUCLEOTIDE SEQUENCE [LARGE SCALE GENOMIC DNA]</scope>
    <source>
        <strain evidence="7 8">AX-7</strain>
    </source>
</reference>
<dbReference type="AlphaFoldDB" id="A0A402D6G3"/>
<dbReference type="RefSeq" id="WP_119325043.1">
    <property type="nucleotide sequence ID" value="NZ_AP025739.1"/>
</dbReference>
<accession>A0A402D6G3</accession>
<dbReference type="Pfam" id="PF20695">
    <property type="entry name" value="UbiD_N"/>
    <property type="match status" value="1"/>
</dbReference>
<feature type="domain" description="3-octaprenyl-4-hydroxybenzoate carboxy-lyase-like N-terminal" evidence="5">
    <location>
        <begin position="10"/>
        <end position="87"/>
    </location>
</feature>
<evidence type="ECO:0000256" key="2">
    <source>
        <dbReference type="ARBA" id="ARBA00072018"/>
    </source>
</evidence>
<dbReference type="Pfam" id="PF20696">
    <property type="entry name" value="UbiD_C"/>
    <property type="match status" value="1"/>
</dbReference>
<dbReference type="InterPro" id="IPR048304">
    <property type="entry name" value="UbiD_Rift_dom"/>
</dbReference>